<keyword evidence="2" id="KW-0812">Transmembrane</keyword>
<feature type="region of interest" description="Disordered" evidence="1">
    <location>
        <begin position="234"/>
        <end position="253"/>
    </location>
</feature>
<feature type="compositionally biased region" description="Basic and acidic residues" evidence="1">
    <location>
        <begin position="653"/>
        <end position="680"/>
    </location>
</feature>
<gene>
    <name evidence="3" type="ORF">FHL15_008497</name>
</gene>
<feature type="compositionally biased region" description="Gly residues" evidence="1">
    <location>
        <begin position="760"/>
        <end position="769"/>
    </location>
</feature>
<feature type="compositionally biased region" description="Polar residues" evidence="1">
    <location>
        <begin position="720"/>
        <end position="731"/>
    </location>
</feature>
<feature type="compositionally biased region" description="Polar residues" evidence="1">
    <location>
        <begin position="441"/>
        <end position="457"/>
    </location>
</feature>
<reference evidence="4" key="1">
    <citation type="submission" date="2019-06" db="EMBL/GenBank/DDBJ databases">
        <title>Draft genome sequence of the griseofulvin-producing fungus Xylaria cubensis strain G536.</title>
        <authorList>
            <person name="Mead M.E."/>
            <person name="Raja H.A."/>
            <person name="Steenwyk J.L."/>
            <person name="Knowles S.L."/>
            <person name="Oberlies N.H."/>
            <person name="Rokas A."/>
        </authorList>
    </citation>
    <scope>NUCLEOTIDE SEQUENCE [LARGE SCALE GENOMIC DNA]</scope>
    <source>
        <strain evidence="4">G536</strain>
    </source>
</reference>
<feature type="compositionally biased region" description="Polar residues" evidence="1">
    <location>
        <begin position="501"/>
        <end position="512"/>
    </location>
</feature>
<sequence>MAVYLIKSRVVVATARFHYWYSNLDQGRKNLSQQSSKQTKVDVILSLMEVLASDLLQNRGSASKHGRPPAPRTSLIHDFDNVLGTPETIVSQCRWPIPPAKQDAAQNEPRSLSDFKTSLGLRRRGFAFSRDPFFSVPTLGTNFVFDFVVNFDCIDFHLHIDINVNVNVNNVFDILDTLNVPDILDVYTSISIDYHSPSWWHYQCAGPRYVHKRCSGDIAYAIGTGAPSIPSAIPSSTPALVTESHTSSTTSSLDSTAVIATQTKDQGSSSTIQTNGILAPTITSVASSGASISTSAIIGGSIATTTTTGPEQLESSNSGAGLTNGAQNNVTGSGRSTQTTVAVAGGVIGGLALVSIIAFLFWFCRKRLMKKRRSTLLTPLSTGQANSRGEKGPYIINRNSLGPTTIPEKVRAVVGYNYHRLRGRVNSLVTRSPRPSVDLNRGNSQFGIPDTSASRSASGVEVDTNRPTTVKGRFVDWWGRMTEEGNMNWKSRNEPKGGRPNNDTYTSMSNVAQPRKKGSQPDFLTLLSMDEKRQQQQGTSNNAGAGSSNPRRSQSLGNDHFLGGLGLNFEIENPFADSNAMSHDSAKVKPLAVPGPETSNPFSDANALPGPARPANAGGPATYVQNIRRSRGHSVSAASTRPPSNTRMPSIYRESRVSVETSDTRQNKYRSDPFDLDRPELLAQSPGSRPGSSGMRSGYGNGNARVGLPSAPRPTHARNESFTSKYSSGVSSMGDWSDPGPDVGPGAGRWDTPSPEGALGRLGTGGKGEGNQRSVGKAI</sequence>
<dbReference type="CDD" id="cd12087">
    <property type="entry name" value="TM_EGFR-like"/>
    <property type="match status" value="1"/>
</dbReference>
<dbReference type="OrthoDB" id="5240840at2759"/>
<proteinExistence type="predicted"/>
<keyword evidence="2" id="KW-1133">Transmembrane helix</keyword>
<feature type="region of interest" description="Disordered" evidence="1">
    <location>
        <begin position="589"/>
        <end position="779"/>
    </location>
</feature>
<feature type="region of interest" description="Disordered" evidence="1">
    <location>
        <begin position="486"/>
        <end position="519"/>
    </location>
</feature>
<feature type="compositionally biased region" description="Polar residues" evidence="1">
    <location>
        <begin position="636"/>
        <end position="648"/>
    </location>
</feature>
<name>A0A553HRE1_9PEZI</name>
<evidence type="ECO:0000313" key="4">
    <source>
        <dbReference type="Proteomes" id="UP000319160"/>
    </source>
</evidence>
<dbReference type="STRING" id="2512241.A0A553HRE1"/>
<dbReference type="Proteomes" id="UP000319160">
    <property type="component" value="Unassembled WGS sequence"/>
</dbReference>
<feature type="compositionally biased region" description="Low complexity" evidence="1">
    <location>
        <begin position="605"/>
        <end position="621"/>
    </location>
</feature>
<feature type="compositionally biased region" description="Polar residues" evidence="1">
    <location>
        <begin position="535"/>
        <end position="557"/>
    </location>
</feature>
<organism evidence="3 4">
    <name type="scientific">Xylaria flabelliformis</name>
    <dbReference type="NCBI Taxonomy" id="2512241"/>
    <lineage>
        <taxon>Eukaryota</taxon>
        <taxon>Fungi</taxon>
        <taxon>Dikarya</taxon>
        <taxon>Ascomycota</taxon>
        <taxon>Pezizomycotina</taxon>
        <taxon>Sordariomycetes</taxon>
        <taxon>Xylariomycetidae</taxon>
        <taxon>Xylariales</taxon>
        <taxon>Xylariaceae</taxon>
        <taxon>Xylaria</taxon>
    </lineage>
</organism>
<evidence type="ECO:0000256" key="1">
    <source>
        <dbReference type="SAM" id="MobiDB-lite"/>
    </source>
</evidence>
<dbReference type="EMBL" id="VFLP01000054">
    <property type="protein sequence ID" value="TRX90524.1"/>
    <property type="molecule type" value="Genomic_DNA"/>
</dbReference>
<evidence type="ECO:0000256" key="2">
    <source>
        <dbReference type="SAM" id="Phobius"/>
    </source>
</evidence>
<feature type="region of interest" description="Disordered" evidence="1">
    <location>
        <begin position="532"/>
        <end position="559"/>
    </location>
</feature>
<comment type="caution">
    <text evidence="3">The sequence shown here is derived from an EMBL/GenBank/DDBJ whole genome shotgun (WGS) entry which is preliminary data.</text>
</comment>
<feature type="compositionally biased region" description="Low complexity" evidence="1">
    <location>
        <begin position="685"/>
        <end position="698"/>
    </location>
</feature>
<accession>A0A553HRE1</accession>
<feature type="transmembrane region" description="Helical" evidence="2">
    <location>
        <begin position="341"/>
        <end position="364"/>
    </location>
</feature>
<keyword evidence="2" id="KW-0472">Membrane</keyword>
<feature type="region of interest" description="Disordered" evidence="1">
    <location>
        <begin position="307"/>
        <end position="334"/>
    </location>
</feature>
<protein>
    <submittedName>
        <fullName evidence="3">Uncharacterized protein</fullName>
    </submittedName>
</protein>
<feature type="region of interest" description="Disordered" evidence="1">
    <location>
        <begin position="432"/>
        <end position="464"/>
    </location>
</feature>
<dbReference type="AlphaFoldDB" id="A0A553HRE1"/>
<evidence type="ECO:0000313" key="3">
    <source>
        <dbReference type="EMBL" id="TRX90524.1"/>
    </source>
</evidence>
<feature type="compositionally biased region" description="Polar residues" evidence="1">
    <location>
        <begin position="313"/>
        <end position="334"/>
    </location>
</feature>
<keyword evidence="4" id="KW-1185">Reference proteome</keyword>